<protein>
    <submittedName>
        <fullName evidence="2">DNAH2</fullName>
    </submittedName>
</protein>
<evidence type="ECO:0000256" key="1">
    <source>
        <dbReference type="SAM" id="MobiDB-lite"/>
    </source>
</evidence>
<proteinExistence type="predicted"/>
<dbReference type="EMBL" id="VXIV02000402">
    <property type="protein sequence ID" value="KAF6038524.1"/>
    <property type="molecule type" value="Genomic_DNA"/>
</dbReference>
<feature type="compositionally biased region" description="Basic and acidic residues" evidence="1">
    <location>
        <begin position="134"/>
        <end position="162"/>
    </location>
</feature>
<organism evidence="2 3">
    <name type="scientific">Bugula neritina</name>
    <name type="common">Brown bryozoan</name>
    <name type="synonym">Sertularia neritina</name>
    <dbReference type="NCBI Taxonomy" id="10212"/>
    <lineage>
        <taxon>Eukaryota</taxon>
        <taxon>Metazoa</taxon>
        <taxon>Spiralia</taxon>
        <taxon>Lophotrochozoa</taxon>
        <taxon>Bryozoa</taxon>
        <taxon>Gymnolaemata</taxon>
        <taxon>Cheilostomatida</taxon>
        <taxon>Flustrina</taxon>
        <taxon>Buguloidea</taxon>
        <taxon>Bugulidae</taxon>
        <taxon>Bugula</taxon>
    </lineage>
</organism>
<evidence type="ECO:0000313" key="2">
    <source>
        <dbReference type="EMBL" id="KAF6038524.1"/>
    </source>
</evidence>
<feature type="region of interest" description="Disordered" evidence="1">
    <location>
        <begin position="130"/>
        <end position="168"/>
    </location>
</feature>
<dbReference type="OrthoDB" id="10251809at2759"/>
<comment type="caution">
    <text evidence="2">The sequence shown here is derived from an EMBL/GenBank/DDBJ whole genome shotgun (WGS) entry which is preliminary data.</text>
</comment>
<accession>A0A7J7KKR8</accession>
<evidence type="ECO:0000313" key="3">
    <source>
        <dbReference type="Proteomes" id="UP000593567"/>
    </source>
</evidence>
<dbReference type="Proteomes" id="UP000593567">
    <property type="component" value="Unassembled WGS sequence"/>
</dbReference>
<sequence length="225" mass="25600">MWTDEHNERVKSFLSNEEDKILLLESEIPTLPCEELTYIIKNRETVSMFSEAESLTPNNLLKKLQYGTIKGNNVESLMRVMNNIYAPIFFENTSWPDSIKNDFSAQLHKFLATLTDTRWKMEGKTVLYVPSEGQKGDPEVASRDKEFWPTRDGNDSLDETNKGDLSGISSQLDKPGVKRISYVLELAKAHMLALLLNSPARSRKVPDKQRVISSFCTSSKTHVLI</sequence>
<reference evidence="2" key="1">
    <citation type="submission" date="2020-06" db="EMBL/GenBank/DDBJ databases">
        <title>Draft genome of Bugula neritina, a colonial animal packing powerful symbionts and potential medicines.</title>
        <authorList>
            <person name="Rayko M."/>
        </authorList>
    </citation>
    <scope>NUCLEOTIDE SEQUENCE [LARGE SCALE GENOMIC DNA]</scope>
    <source>
        <strain evidence="2">Kwan_BN1</strain>
    </source>
</reference>
<dbReference type="AlphaFoldDB" id="A0A7J7KKR8"/>
<name>A0A7J7KKR8_BUGNE</name>
<gene>
    <name evidence="2" type="ORF">EB796_003165</name>
</gene>
<keyword evidence="3" id="KW-1185">Reference proteome</keyword>